<feature type="region of interest" description="Disordered" evidence="1">
    <location>
        <begin position="207"/>
        <end position="240"/>
    </location>
</feature>
<evidence type="ECO:0000313" key="3">
    <source>
        <dbReference type="Proteomes" id="UP001465668"/>
    </source>
</evidence>
<proteinExistence type="predicted"/>
<protein>
    <submittedName>
        <fullName evidence="2">Uncharacterized protein</fullName>
    </submittedName>
</protein>
<evidence type="ECO:0000313" key="2">
    <source>
        <dbReference type="EMBL" id="KAK9781226.1"/>
    </source>
</evidence>
<comment type="caution">
    <text evidence="2">The sequence shown here is derived from an EMBL/GenBank/DDBJ whole genome shotgun (WGS) entry which is preliminary data.</text>
</comment>
<gene>
    <name evidence="2" type="ORF">SCAR479_05047</name>
</gene>
<sequence>MSAIHSLLTSTSNNRSDQMSPSTQSSNNDQKMVEQKDLAENNRKTRTCEELDCDNFCAFNANRCETHAEAATNIRTRRPPCKVEGCNGESTQRVLTCKKHTRIRALDRKRALEAAYVAGILPRPPCTIPHCQNPPAPQKSWCQPHMSLSRSLEHWTRGIQPVRNWIDGCRLCTTQATGGLRYCGECIAHFEANRNPTRRKERRLAEINGNVSGAKRQNSNNQTVSQMDETASTSRADATSNSDLGRLAEAASLILAQDDADGQVPGEIPHEVIPAATSCMDVDSGHVSILGETNTQAQTLLPPINVGFGPAAMDVDSGPCKTIGGTSADAHISLPPINIGPDNTLAGNGAQTQISLPSINIGFGPWIE</sequence>
<dbReference type="EMBL" id="JARVKM010000004">
    <property type="protein sequence ID" value="KAK9781226.1"/>
    <property type="molecule type" value="Genomic_DNA"/>
</dbReference>
<dbReference type="Proteomes" id="UP001465668">
    <property type="component" value="Unassembled WGS sequence"/>
</dbReference>
<feature type="compositionally biased region" description="Polar residues" evidence="1">
    <location>
        <begin position="7"/>
        <end position="30"/>
    </location>
</feature>
<feature type="region of interest" description="Disordered" evidence="1">
    <location>
        <begin position="1"/>
        <end position="35"/>
    </location>
</feature>
<keyword evidence="3" id="KW-1185">Reference proteome</keyword>
<accession>A0ABR2Y521</accession>
<name>A0ABR2Y521_9PEZI</name>
<feature type="compositionally biased region" description="Polar residues" evidence="1">
    <location>
        <begin position="209"/>
        <end position="240"/>
    </location>
</feature>
<evidence type="ECO:0000256" key="1">
    <source>
        <dbReference type="SAM" id="MobiDB-lite"/>
    </source>
</evidence>
<reference evidence="2 3" key="1">
    <citation type="submission" date="2024-02" db="EMBL/GenBank/DDBJ databases">
        <title>First draft genome assembly of two strains of Seiridium cardinale.</title>
        <authorList>
            <person name="Emiliani G."/>
            <person name="Scali E."/>
        </authorList>
    </citation>
    <scope>NUCLEOTIDE SEQUENCE [LARGE SCALE GENOMIC DNA]</scope>
    <source>
        <strain evidence="2 3">BM-138-000479</strain>
    </source>
</reference>
<organism evidence="2 3">
    <name type="scientific">Seiridium cardinale</name>
    <dbReference type="NCBI Taxonomy" id="138064"/>
    <lineage>
        <taxon>Eukaryota</taxon>
        <taxon>Fungi</taxon>
        <taxon>Dikarya</taxon>
        <taxon>Ascomycota</taxon>
        <taxon>Pezizomycotina</taxon>
        <taxon>Sordariomycetes</taxon>
        <taxon>Xylariomycetidae</taxon>
        <taxon>Amphisphaeriales</taxon>
        <taxon>Sporocadaceae</taxon>
        <taxon>Seiridium</taxon>
    </lineage>
</organism>